<protein>
    <submittedName>
        <fullName evidence="3">Uncharacterized protein</fullName>
    </submittedName>
</protein>
<reference evidence="3" key="1">
    <citation type="submission" date="2021-01" db="UniProtKB">
        <authorList>
            <consortium name="EnsemblMetazoa"/>
        </authorList>
    </citation>
    <scope>IDENTIFICATION</scope>
</reference>
<keyword evidence="2" id="KW-0560">Oxidoreductase</keyword>
<dbReference type="PANTHER" id="PTHR43391">
    <property type="entry name" value="RETINOL DEHYDROGENASE-RELATED"/>
    <property type="match status" value="1"/>
</dbReference>
<evidence type="ECO:0000256" key="2">
    <source>
        <dbReference type="ARBA" id="ARBA00023002"/>
    </source>
</evidence>
<comment type="similarity">
    <text evidence="1">Belongs to the short-chain dehydrogenases/reductases (SDR) family.</text>
</comment>
<organism evidence="3 4">
    <name type="scientific">Clytia hemisphaerica</name>
    <dbReference type="NCBI Taxonomy" id="252671"/>
    <lineage>
        <taxon>Eukaryota</taxon>
        <taxon>Metazoa</taxon>
        <taxon>Cnidaria</taxon>
        <taxon>Hydrozoa</taxon>
        <taxon>Hydroidolina</taxon>
        <taxon>Leptothecata</taxon>
        <taxon>Obeliida</taxon>
        <taxon>Clytiidae</taxon>
        <taxon>Clytia</taxon>
    </lineage>
</organism>
<keyword evidence="4" id="KW-1185">Reference proteome</keyword>
<dbReference type="PANTHER" id="PTHR43391:SF86">
    <property type="entry name" value="SHORT-CHAIN DEHYDROGENASE_REDUCTASE FAMILY PROTEIN"/>
    <property type="match status" value="1"/>
</dbReference>
<accession>A0A7M5UZ57</accession>
<dbReference type="Gene3D" id="3.40.50.720">
    <property type="entry name" value="NAD(P)-binding Rossmann-like Domain"/>
    <property type="match status" value="2"/>
</dbReference>
<sequence>MKDLTNDIIKEQQKIVLITGCSSNIGLQLAKQLAENSTDGNKDYLVYATGCMLNDELKNVASDVCRVKKMNLTNSDECREVIDGILSEHGNIDILGHIVVVSSFSGIIGVPFNSIHSASKFAIEGYCESLRDEVARHNIRVNIVEVGPVTSSEVDKELLEQLSSNNEDENKLMEIFKQKMDASNQTMGQSPDLIAKQIKTIIESPNNGQFRYETNQIYANALSKVFKEKTNIQQARMFSLSGGTL</sequence>
<dbReference type="RefSeq" id="XP_066917206.1">
    <property type="nucleotide sequence ID" value="XM_067061105.1"/>
</dbReference>
<dbReference type="PRINTS" id="PR00081">
    <property type="entry name" value="GDHRDH"/>
</dbReference>
<dbReference type="Pfam" id="PF00106">
    <property type="entry name" value="adh_short"/>
    <property type="match status" value="2"/>
</dbReference>
<dbReference type="AlphaFoldDB" id="A0A7M5UZ57"/>
<dbReference type="InterPro" id="IPR002347">
    <property type="entry name" value="SDR_fam"/>
</dbReference>
<dbReference type="InterPro" id="IPR036291">
    <property type="entry name" value="NAD(P)-bd_dom_sf"/>
</dbReference>
<evidence type="ECO:0000313" key="4">
    <source>
        <dbReference type="Proteomes" id="UP000594262"/>
    </source>
</evidence>
<dbReference type="OrthoDB" id="430340at2759"/>
<proteinExistence type="inferred from homology"/>
<dbReference type="EnsemblMetazoa" id="CLYHEMT006553.2">
    <property type="protein sequence ID" value="CLYHEMP006553.2"/>
    <property type="gene ID" value="CLYHEMG006553"/>
</dbReference>
<dbReference type="SUPFAM" id="SSF51735">
    <property type="entry name" value="NAD(P)-binding Rossmann-fold domains"/>
    <property type="match status" value="1"/>
</dbReference>
<evidence type="ECO:0000313" key="3">
    <source>
        <dbReference type="EnsemblMetazoa" id="CLYHEMP006553.2"/>
    </source>
</evidence>
<evidence type="ECO:0000256" key="1">
    <source>
        <dbReference type="ARBA" id="ARBA00006484"/>
    </source>
</evidence>
<dbReference type="GO" id="GO:0005829">
    <property type="term" value="C:cytosol"/>
    <property type="evidence" value="ECO:0007669"/>
    <property type="project" value="TreeGrafter"/>
</dbReference>
<dbReference type="GO" id="GO:0016491">
    <property type="term" value="F:oxidoreductase activity"/>
    <property type="evidence" value="ECO:0007669"/>
    <property type="project" value="UniProtKB-KW"/>
</dbReference>
<name>A0A7M5UZ57_9CNID</name>
<dbReference type="Proteomes" id="UP000594262">
    <property type="component" value="Unplaced"/>
</dbReference>
<dbReference type="GeneID" id="136804381"/>